<feature type="region of interest" description="Disordered" evidence="1">
    <location>
        <begin position="34"/>
        <end position="53"/>
    </location>
</feature>
<gene>
    <name evidence="2" type="ORF">I553_1528</name>
</gene>
<sequence>MVGVDWRTALTDAAGRVQPGTALQGNLDPRCCWRVGGGGARGTRRGRRRSSRR</sequence>
<proteinExistence type="predicted"/>
<organism evidence="2">
    <name type="scientific">Mycobacterium xenopi 4042</name>
    <dbReference type="NCBI Taxonomy" id="1299334"/>
    <lineage>
        <taxon>Bacteria</taxon>
        <taxon>Bacillati</taxon>
        <taxon>Actinomycetota</taxon>
        <taxon>Actinomycetes</taxon>
        <taxon>Mycobacteriales</taxon>
        <taxon>Mycobacteriaceae</taxon>
        <taxon>Mycobacterium</taxon>
    </lineage>
</organism>
<name>X8CFG8_MYCXE</name>
<dbReference type="EMBL" id="JAOB01000032">
    <property type="protein sequence ID" value="EUA54824.1"/>
    <property type="molecule type" value="Genomic_DNA"/>
</dbReference>
<reference evidence="2" key="1">
    <citation type="submission" date="2014-01" db="EMBL/GenBank/DDBJ databases">
        <authorList>
            <person name="Brown-Elliot B."/>
            <person name="Wallace R."/>
            <person name="Lenaerts A."/>
            <person name="Ordway D."/>
            <person name="DeGroote M.A."/>
            <person name="Parker T."/>
            <person name="Sizemore C."/>
            <person name="Tallon L.J."/>
            <person name="Sadzewicz L.K."/>
            <person name="Sengamalay N."/>
            <person name="Fraser C.M."/>
            <person name="Hine E."/>
            <person name="Shefchek K.A."/>
            <person name="Das S.P."/>
            <person name="Tettelin H."/>
        </authorList>
    </citation>
    <scope>NUCLEOTIDE SEQUENCE [LARGE SCALE GENOMIC DNA]</scope>
    <source>
        <strain evidence="2">4042</strain>
    </source>
</reference>
<dbReference type="PATRIC" id="fig|1299334.3.peg.3338"/>
<accession>X8CFG8</accession>
<evidence type="ECO:0000256" key="1">
    <source>
        <dbReference type="SAM" id="MobiDB-lite"/>
    </source>
</evidence>
<evidence type="ECO:0000313" key="2">
    <source>
        <dbReference type="EMBL" id="EUA54824.1"/>
    </source>
</evidence>
<protein>
    <submittedName>
        <fullName evidence="2">Putative uroporphyrinogen decarboxylase</fullName>
    </submittedName>
</protein>
<dbReference type="AlphaFoldDB" id="X8CFG8"/>
<comment type="caution">
    <text evidence="2">The sequence shown here is derived from an EMBL/GenBank/DDBJ whole genome shotgun (WGS) entry which is preliminary data.</text>
</comment>
<feature type="compositionally biased region" description="Basic residues" evidence="1">
    <location>
        <begin position="42"/>
        <end position="53"/>
    </location>
</feature>